<dbReference type="PROSITE" id="PS51754">
    <property type="entry name" value="OVATE"/>
    <property type="match status" value="1"/>
</dbReference>
<comment type="subcellular location">
    <subcellularLocation>
        <location evidence="1 6">Nucleus</location>
    </subcellularLocation>
</comment>
<feature type="domain" description="OVATE" evidence="8">
    <location>
        <begin position="321"/>
        <end position="380"/>
    </location>
</feature>
<keyword evidence="5 6" id="KW-0539">Nucleus</keyword>
<reference evidence="9 10" key="1">
    <citation type="submission" date="2024-11" db="EMBL/GenBank/DDBJ databases">
        <title>A near-complete genome assembly of Cinchona calisaya.</title>
        <authorList>
            <person name="Lian D.C."/>
            <person name="Zhao X.W."/>
            <person name="Wei L."/>
        </authorList>
    </citation>
    <scope>NUCLEOTIDE SEQUENCE [LARGE SCALE GENOMIC DNA]</scope>
    <source>
        <tissue evidence="9">Nenye</tissue>
    </source>
</reference>
<evidence type="ECO:0000256" key="2">
    <source>
        <dbReference type="ARBA" id="ARBA00022491"/>
    </source>
</evidence>
<feature type="compositionally biased region" description="Polar residues" evidence="7">
    <location>
        <begin position="263"/>
        <end position="273"/>
    </location>
</feature>
<evidence type="ECO:0000313" key="10">
    <source>
        <dbReference type="Proteomes" id="UP001630127"/>
    </source>
</evidence>
<dbReference type="GO" id="GO:0045892">
    <property type="term" value="P:negative regulation of DNA-templated transcription"/>
    <property type="evidence" value="ECO:0007669"/>
    <property type="project" value="UniProtKB-UniRule"/>
</dbReference>
<dbReference type="AlphaFoldDB" id="A0ABD2ZER6"/>
<feature type="compositionally biased region" description="Basic and acidic residues" evidence="7">
    <location>
        <begin position="245"/>
        <end position="254"/>
    </location>
</feature>
<dbReference type="Proteomes" id="UP001630127">
    <property type="component" value="Unassembled WGS sequence"/>
</dbReference>
<evidence type="ECO:0000256" key="1">
    <source>
        <dbReference type="ARBA" id="ARBA00004123"/>
    </source>
</evidence>
<evidence type="ECO:0000256" key="7">
    <source>
        <dbReference type="SAM" id="MobiDB-lite"/>
    </source>
</evidence>
<feature type="compositionally biased region" description="Low complexity" evidence="7">
    <location>
        <begin position="30"/>
        <end position="47"/>
    </location>
</feature>
<comment type="function">
    <text evidence="6">Transcriptional repressor that regulates multiple aspects of plant growth and development.</text>
</comment>
<feature type="region of interest" description="Disordered" evidence="7">
    <location>
        <begin position="76"/>
        <end position="118"/>
    </location>
</feature>
<dbReference type="EMBL" id="JBJUIK010000009">
    <property type="protein sequence ID" value="KAL3517964.1"/>
    <property type="molecule type" value="Genomic_DNA"/>
</dbReference>
<evidence type="ECO:0000313" key="9">
    <source>
        <dbReference type="EMBL" id="KAL3517964.1"/>
    </source>
</evidence>
<organism evidence="9 10">
    <name type="scientific">Cinchona calisaya</name>
    <dbReference type="NCBI Taxonomy" id="153742"/>
    <lineage>
        <taxon>Eukaryota</taxon>
        <taxon>Viridiplantae</taxon>
        <taxon>Streptophyta</taxon>
        <taxon>Embryophyta</taxon>
        <taxon>Tracheophyta</taxon>
        <taxon>Spermatophyta</taxon>
        <taxon>Magnoliopsida</taxon>
        <taxon>eudicotyledons</taxon>
        <taxon>Gunneridae</taxon>
        <taxon>Pentapetalae</taxon>
        <taxon>asterids</taxon>
        <taxon>lamiids</taxon>
        <taxon>Gentianales</taxon>
        <taxon>Rubiaceae</taxon>
        <taxon>Cinchonoideae</taxon>
        <taxon>Cinchoneae</taxon>
        <taxon>Cinchona</taxon>
    </lineage>
</organism>
<keyword evidence="3 6" id="KW-0805">Transcription regulation</keyword>
<feature type="compositionally biased region" description="Basic and acidic residues" evidence="7">
    <location>
        <begin position="79"/>
        <end position="88"/>
    </location>
</feature>
<evidence type="ECO:0000256" key="3">
    <source>
        <dbReference type="ARBA" id="ARBA00023015"/>
    </source>
</evidence>
<dbReference type="PANTHER" id="PTHR33057">
    <property type="entry name" value="TRANSCRIPTION REPRESSOR OFP7-RELATED"/>
    <property type="match status" value="1"/>
</dbReference>
<protein>
    <recommendedName>
        <fullName evidence="6">Transcription repressor</fullName>
    </recommendedName>
    <alternativeName>
        <fullName evidence="6">Ovate family protein</fullName>
    </alternativeName>
</protein>
<feature type="region of interest" description="Disordered" evidence="7">
    <location>
        <begin position="245"/>
        <end position="311"/>
    </location>
</feature>
<proteinExistence type="predicted"/>
<evidence type="ECO:0000256" key="4">
    <source>
        <dbReference type="ARBA" id="ARBA00023163"/>
    </source>
</evidence>
<keyword evidence="10" id="KW-1185">Reference proteome</keyword>
<dbReference type="PANTHER" id="PTHR33057:SF128">
    <property type="entry name" value="TRANSCRIPTION REPRESSOR OFP3"/>
    <property type="match status" value="1"/>
</dbReference>
<dbReference type="Pfam" id="PF04844">
    <property type="entry name" value="Ovate"/>
    <property type="match status" value="1"/>
</dbReference>
<feature type="compositionally biased region" description="Basic residues" evidence="7">
    <location>
        <begin position="89"/>
        <end position="100"/>
    </location>
</feature>
<dbReference type="InterPro" id="IPR025830">
    <property type="entry name" value="DNA_bnd_dom_ovate"/>
</dbReference>
<keyword evidence="4 6" id="KW-0804">Transcription</keyword>
<dbReference type="NCBIfam" id="TIGR01568">
    <property type="entry name" value="A_thal_3678"/>
    <property type="match status" value="1"/>
</dbReference>
<gene>
    <name evidence="9" type="ORF">ACH5RR_020553</name>
</gene>
<dbReference type="GO" id="GO:0005634">
    <property type="term" value="C:nucleus"/>
    <property type="evidence" value="ECO:0007669"/>
    <property type="project" value="UniProtKB-SubCell"/>
</dbReference>
<evidence type="ECO:0000256" key="5">
    <source>
        <dbReference type="ARBA" id="ARBA00023242"/>
    </source>
</evidence>
<evidence type="ECO:0000259" key="8">
    <source>
        <dbReference type="PROSITE" id="PS51754"/>
    </source>
</evidence>
<keyword evidence="2 6" id="KW-0678">Repressor</keyword>
<dbReference type="InterPro" id="IPR038933">
    <property type="entry name" value="Ovate"/>
</dbReference>
<dbReference type="Pfam" id="PF13724">
    <property type="entry name" value="DNA_binding_2"/>
    <property type="match status" value="1"/>
</dbReference>
<sequence length="386" mass="43583">MGNYKFRLSDMMPNAWFYKLRDMNSRTRTSHPSTKKMSSSSSTKALSQPRQSYYYSSDFSTKSGFHEFGYSNTIPSGSDHPHFLDPPRKSSKRRTRRKTVYRPSPRRMPNSSVSDHDHCSCHSSVTSVWLEPQQPLVQEVFDSSNDSSFELEFVKSPQSSVFECDVTDVPESPDGLASRSSTSCSCGFSSSATDIIIDVSAKSYTEKIERFDLSDTIPELENLPPILTKPAARFDDALEKATKFRNSPELERISESPVKPQKETTNSPGTRKSVSGIKLRANSPKLASKKIHGQGRKSLSSANKQRSKSLQKKGFSESFAIVKASFDPEKDFRESMMEMIVENNILASKDLEDLLACYLSLNSDEYHELIIKAFEQIWFNLPDHLN</sequence>
<comment type="caution">
    <text evidence="9">The sequence shown here is derived from an EMBL/GenBank/DDBJ whole genome shotgun (WGS) entry which is preliminary data.</text>
</comment>
<feature type="region of interest" description="Disordered" evidence="7">
    <location>
        <begin position="26"/>
        <end position="47"/>
    </location>
</feature>
<name>A0ABD2ZER6_9GENT</name>
<accession>A0ABD2ZER6</accession>
<dbReference type="InterPro" id="IPR006458">
    <property type="entry name" value="Ovate_C"/>
</dbReference>
<evidence type="ECO:0000256" key="6">
    <source>
        <dbReference type="RuleBase" id="RU367028"/>
    </source>
</evidence>